<reference evidence="1 2" key="1">
    <citation type="submission" date="2023-10" db="EMBL/GenBank/DDBJ databases">
        <title>Niallia locisalis sp.nov. isolated from a salt pond sample.</title>
        <authorList>
            <person name="Li X.-J."/>
            <person name="Dong L."/>
        </authorList>
    </citation>
    <scope>NUCLEOTIDE SEQUENCE [LARGE SCALE GENOMIC DNA]</scope>
    <source>
        <strain evidence="1 2">DSM 29761</strain>
    </source>
</reference>
<evidence type="ECO:0008006" key="3">
    <source>
        <dbReference type="Google" id="ProtNLM"/>
    </source>
</evidence>
<name>A0ABZ2CAK7_9BACI</name>
<accession>A0ABZ2CAK7</accession>
<gene>
    <name evidence="1" type="ORF">R4Z09_25275</name>
</gene>
<dbReference type="Proteomes" id="UP001357223">
    <property type="component" value="Chromosome"/>
</dbReference>
<dbReference type="EMBL" id="CP137640">
    <property type="protein sequence ID" value="WVX80518.1"/>
    <property type="molecule type" value="Genomic_DNA"/>
</dbReference>
<sequence>MFFKKKKNSEEAEKIWYCVGLITKGGVNEGEHNRIADKILKVDNVGILSGFVKEELDPSQLQILYRRFF</sequence>
<dbReference type="RefSeq" id="WP_338449449.1">
    <property type="nucleotide sequence ID" value="NZ_CP137640.1"/>
</dbReference>
<evidence type="ECO:0000313" key="2">
    <source>
        <dbReference type="Proteomes" id="UP001357223"/>
    </source>
</evidence>
<proteinExistence type="predicted"/>
<organism evidence="1 2">
    <name type="scientific">Niallia oryzisoli</name>
    <dbReference type="NCBI Taxonomy" id="1737571"/>
    <lineage>
        <taxon>Bacteria</taxon>
        <taxon>Bacillati</taxon>
        <taxon>Bacillota</taxon>
        <taxon>Bacilli</taxon>
        <taxon>Bacillales</taxon>
        <taxon>Bacillaceae</taxon>
        <taxon>Niallia</taxon>
    </lineage>
</organism>
<evidence type="ECO:0000313" key="1">
    <source>
        <dbReference type="EMBL" id="WVX80518.1"/>
    </source>
</evidence>
<protein>
    <recommendedName>
        <fullName evidence="3">LAGLIDADG homing endonuclease</fullName>
    </recommendedName>
</protein>
<keyword evidence="2" id="KW-1185">Reference proteome</keyword>